<dbReference type="NCBIfam" id="NF003243">
    <property type="entry name" value="PRK04201.1"/>
    <property type="match status" value="1"/>
</dbReference>
<reference evidence="14" key="1">
    <citation type="submission" date="2023-07" db="EMBL/GenBank/DDBJ databases">
        <title>Sequencing the genomes of 1000 actinobacteria strains.</title>
        <authorList>
            <person name="Klenk H.-P."/>
        </authorList>
    </citation>
    <scope>NUCLEOTIDE SEQUENCE</scope>
    <source>
        <strain evidence="14">DSM 107476</strain>
    </source>
</reference>
<feature type="transmembrane region" description="Helical" evidence="13">
    <location>
        <begin position="75"/>
        <end position="93"/>
    </location>
</feature>
<feature type="binding site" description="M2 metal binding site" evidence="13">
    <location>
        <position position="197"/>
    </location>
    <ligand>
        <name>Fe(2+)</name>
        <dbReference type="ChEBI" id="CHEBI:29033"/>
    </ligand>
</feature>
<evidence type="ECO:0000256" key="6">
    <source>
        <dbReference type="ARBA" id="ARBA00022723"/>
    </source>
</evidence>
<accession>A0ABU1ZVP3</accession>
<evidence type="ECO:0000256" key="3">
    <source>
        <dbReference type="ARBA" id="ARBA00022448"/>
    </source>
</evidence>
<feature type="binding site" description="M2 metal binding site" evidence="13">
    <location>
        <position position="165"/>
    </location>
    <ligand>
        <name>Fe(2+)</name>
        <dbReference type="ChEBI" id="CHEBI:29033"/>
    </ligand>
</feature>
<keyword evidence="10" id="KW-0408">Iron</keyword>
<gene>
    <name evidence="13" type="primary">zupT</name>
    <name evidence="14" type="ORF">J2S39_000675</name>
</gene>
<evidence type="ECO:0000256" key="10">
    <source>
        <dbReference type="ARBA" id="ARBA00023004"/>
    </source>
</evidence>
<keyword evidence="6" id="KW-0479">Metal-binding</keyword>
<feature type="transmembrane region" description="Helical" evidence="13">
    <location>
        <begin position="37"/>
        <end position="55"/>
    </location>
</feature>
<evidence type="ECO:0000256" key="13">
    <source>
        <dbReference type="HAMAP-Rule" id="MF_00548"/>
    </source>
</evidence>
<evidence type="ECO:0000313" key="15">
    <source>
        <dbReference type="Proteomes" id="UP001180840"/>
    </source>
</evidence>
<keyword evidence="11 13" id="KW-0406">Ion transport</keyword>
<comment type="caution">
    <text evidence="14">The sequence shown here is derived from an EMBL/GenBank/DDBJ whole genome shotgun (WGS) entry which is preliminary data.</text>
</comment>
<comment type="catalytic activity">
    <reaction evidence="13">
        <text>Zn(2+)(in) = Zn(2+)(out)</text>
        <dbReference type="Rhea" id="RHEA:29351"/>
        <dbReference type="ChEBI" id="CHEBI:29105"/>
    </reaction>
</comment>
<keyword evidence="15" id="KW-1185">Reference proteome</keyword>
<dbReference type="PANTHER" id="PTHR11040">
    <property type="entry name" value="ZINC/IRON TRANSPORTER"/>
    <property type="match status" value="1"/>
</dbReference>
<sequence length="268" mass="27301">MYDASSIALAFGLTLLAGLSTGIGGFLGVLKHKPGPAFMAGSLGLSAGVMVYVSFVEMLPTANDFLGRALGSVGAGWATAGAFFAGIALIALIDRFVPEEINPHEPATLEGSAGDARRSRIMKAGLLTAGALAIHNFPEGFATFIAALEDPAIAVPIVAAIAIHNIPEGIAVAVPIREATGSRAKGFWLATLSGIAEPLGALIGFLILMPFIGPATMGVSYAVVAGIMVFVSLDELLPTAQATGKHHHAVYGLVLGMAVMAVSLLLLT</sequence>
<evidence type="ECO:0000256" key="8">
    <source>
        <dbReference type="ARBA" id="ARBA00022906"/>
    </source>
</evidence>
<keyword evidence="8 13" id="KW-0864">Zinc transport</keyword>
<dbReference type="HAMAP" id="MF_00548">
    <property type="entry name" value="ZupT"/>
    <property type="match status" value="1"/>
</dbReference>
<keyword evidence="7 13" id="KW-0862">Zinc</keyword>
<feature type="binding site" description="M1 metal binding site" evidence="13">
    <location>
        <position position="164"/>
    </location>
    <ligand>
        <name>Zn(2+)</name>
        <dbReference type="ChEBI" id="CHEBI:29105"/>
    </ligand>
</feature>
<organism evidence="14 15">
    <name type="scientific">Corynebacterium guangdongense</name>
    <dbReference type="NCBI Taxonomy" id="1783348"/>
    <lineage>
        <taxon>Bacteria</taxon>
        <taxon>Bacillati</taxon>
        <taxon>Actinomycetota</taxon>
        <taxon>Actinomycetes</taxon>
        <taxon>Mycobacteriales</taxon>
        <taxon>Corynebacteriaceae</taxon>
        <taxon>Corynebacterium</taxon>
    </lineage>
</organism>
<feature type="binding site" description="M2 metal binding site" evidence="13">
    <location>
        <position position="139"/>
    </location>
    <ligand>
        <name>Fe(2+)</name>
        <dbReference type="ChEBI" id="CHEBI:29033"/>
    </ligand>
</feature>
<comment type="caution">
    <text evidence="13">Lacks conserved residue(s) required for the propagation of feature annotation.</text>
</comment>
<dbReference type="InterPro" id="IPR023498">
    <property type="entry name" value="Zn_transptr_ZupT"/>
</dbReference>
<evidence type="ECO:0000313" key="14">
    <source>
        <dbReference type="EMBL" id="MDR7328999.1"/>
    </source>
</evidence>
<keyword evidence="12 13" id="KW-0472">Membrane</keyword>
<dbReference type="Proteomes" id="UP001180840">
    <property type="component" value="Unassembled WGS sequence"/>
</dbReference>
<evidence type="ECO:0000256" key="2">
    <source>
        <dbReference type="ARBA" id="ARBA00009703"/>
    </source>
</evidence>
<dbReference type="RefSeq" id="WP_290197981.1">
    <property type="nucleotide sequence ID" value="NZ_CP047654.1"/>
</dbReference>
<dbReference type="EMBL" id="JAVDXZ010000001">
    <property type="protein sequence ID" value="MDR7328999.1"/>
    <property type="molecule type" value="Genomic_DNA"/>
</dbReference>
<comment type="subcellular location">
    <subcellularLocation>
        <location evidence="1 13">Cell membrane</location>
        <topology evidence="1 13">Multi-pass membrane protein</topology>
    </subcellularLocation>
</comment>
<comment type="similarity">
    <text evidence="2 13">Belongs to the ZIP transporter (TC 2.A.5) family. ZupT subfamily.</text>
</comment>
<name>A0ABU1ZVP3_9CORY</name>
<comment type="function">
    <text evidence="13">Mediates zinc uptake. May also transport other divalent cations.</text>
</comment>
<feature type="binding site" description="M1 metal binding site" evidence="13">
    <location>
        <position position="168"/>
    </location>
    <ligand>
        <name>Zn(2+)</name>
        <dbReference type="ChEBI" id="CHEBI:29105"/>
    </ligand>
</feature>
<keyword evidence="3 13" id="KW-0813">Transport</keyword>
<feature type="transmembrane region" description="Helical" evidence="13">
    <location>
        <begin position="6"/>
        <end position="30"/>
    </location>
</feature>
<evidence type="ECO:0000256" key="7">
    <source>
        <dbReference type="ARBA" id="ARBA00022833"/>
    </source>
</evidence>
<keyword evidence="9 13" id="KW-1133">Transmembrane helix</keyword>
<feature type="binding site" description="M2 metal binding site" evidence="13">
    <location>
        <position position="136"/>
    </location>
    <ligand>
        <name>Fe(2+)</name>
        <dbReference type="ChEBI" id="CHEBI:29033"/>
    </ligand>
</feature>
<keyword evidence="5 13" id="KW-0812">Transmembrane</keyword>
<evidence type="ECO:0000256" key="9">
    <source>
        <dbReference type="ARBA" id="ARBA00022989"/>
    </source>
</evidence>
<evidence type="ECO:0000256" key="5">
    <source>
        <dbReference type="ARBA" id="ARBA00022692"/>
    </source>
</evidence>
<evidence type="ECO:0000256" key="4">
    <source>
        <dbReference type="ARBA" id="ARBA00022475"/>
    </source>
</evidence>
<feature type="transmembrane region" description="Helical" evidence="13">
    <location>
        <begin position="249"/>
        <end position="267"/>
    </location>
</feature>
<proteinExistence type="inferred from homology"/>
<dbReference type="PANTHER" id="PTHR11040:SF205">
    <property type="entry name" value="ZINC TRANSPORTER ZUPT"/>
    <property type="match status" value="1"/>
</dbReference>
<dbReference type="Pfam" id="PF02535">
    <property type="entry name" value="Zip"/>
    <property type="match status" value="1"/>
</dbReference>
<feature type="binding site" description="M1 metal binding site" evidence="13">
    <location>
        <position position="139"/>
    </location>
    <ligand>
        <name>Zn(2+)</name>
        <dbReference type="ChEBI" id="CHEBI:29105"/>
    </ligand>
</feature>
<feature type="transmembrane region" description="Helical" evidence="13">
    <location>
        <begin position="186"/>
        <end position="212"/>
    </location>
</feature>
<keyword evidence="4 13" id="KW-1003">Cell membrane</keyword>
<feature type="binding site" description="M2 metal binding site" evidence="13">
    <location>
        <position position="168"/>
    </location>
    <ligand>
        <name>Fe(2+)</name>
        <dbReference type="ChEBI" id="CHEBI:29033"/>
    </ligand>
</feature>
<evidence type="ECO:0000256" key="1">
    <source>
        <dbReference type="ARBA" id="ARBA00004651"/>
    </source>
</evidence>
<evidence type="ECO:0000256" key="11">
    <source>
        <dbReference type="ARBA" id="ARBA00023065"/>
    </source>
</evidence>
<feature type="transmembrane region" description="Helical" evidence="13">
    <location>
        <begin position="218"/>
        <end position="237"/>
    </location>
</feature>
<dbReference type="InterPro" id="IPR003689">
    <property type="entry name" value="ZIP"/>
</dbReference>
<evidence type="ECO:0000256" key="12">
    <source>
        <dbReference type="ARBA" id="ARBA00023136"/>
    </source>
</evidence>
<protein>
    <recommendedName>
        <fullName evidence="13">Zinc transporter ZupT</fullName>
    </recommendedName>
</protein>